<dbReference type="Proteomes" id="UP001204772">
    <property type="component" value="Unassembled WGS sequence"/>
</dbReference>
<feature type="chain" id="PRO_5046270296" description="Outer membrane protein beta-barrel domain-containing protein" evidence="1">
    <location>
        <begin position="24"/>
        <end position="190"/>
    </location>
</feature>
<protein>
    <recommendedName>
        <fullName evidence="4">Outer membrane protein beta-barrel domain-containing protein</fullName>
    </recommendedName>
</protein>
<evidence type="ECO:0000313" key="3">
    <source>
        <dbReference type="Proteomes" id="UP001204772"/>
    </source>
</evidence>
<feature type="signal peptide" evidence="1">
    <location>
        <begin position="1"/>
        <end position="23"/>
    </location>
</feature>
<gene>
    <name evidence="2" type="ORF">NCI00_16220</name>
</gene>
<keyword evidence="1" id="KW-0732">Signal</keyword>
<evidence type="ECO:0008006" key="4">
    <source>
        <dbReference type="Google" id="ProtNLM"/>
    </source>
</evidence>
<comment type="caution">
    <text evidence="2">The sequence shown here is derived from an EMBL/GenBank/DDBJ whole genome shotgun (WGS) entry which is preliminary data.</text>
</comment>
<name>A0ABT1FQE0_9BACT</name>
<dbReference type="RefSeq" id="WP_253529214.1">
    <property type="nucleotide sequence ID" value="NZ_JAMZEL010000006.1"/>
</dbReference>
<proteinExistence type="predicted"/>
<sequence length="190" mass="21284">MKSILYLCFVGLLVSIKPQGVFAQQTIFSPSQNKSTAKTWQIGLKEGYSRGNILKRRNGLQFHTGYSIANNLIIGLGAAWSKEWMGFGPHYYFNEITFGPFARYQFLSTRISPFIEASYQVGKRLGGENKPIGIAFVNPGLTIHLFRRLRADVGYSFQFGAKKYLVGILSIKGQNVGQAQIGLNYLFSPR</sequence>
<evidence type="ECO:0000256" key="1">
    <source>
        <dbReference type="SAM" id="SignalP"/>
    </source>
</evidence>
<accession>A0ABT1FQE0</accession>
<organism evidence="2 3">
    <name type="scientific">Runella salmonicolor</name>
    <dbReference type="NCBI Taxonomy" id="2950278"/>
    <lineage>
        <taxon>Bacteria</taxon>
        <taxon>Pseudomonadati</taxon>
        <taxon>Bacteroidota</taxon>
        <taxon>Cytophagia</taxon>
        <taxon>Cytophagales</taxon>
        <taxon>Spirosomataceae</taxon>
        <taxon>Runella</taxon>
    </lineage>
</organism>
<evidence type="ECO:0000313" key="2">
    <source>
        <dbReference type="EMBL" id="MCP1383994.1"/>
    </source>
</evidence>
<reference evidence="2 3" key="1">
    <citation type="submission" date="2022-06" db="EMBL/GenBank/DDBJ databases">
        <title>Runella sp. S5 genome sequencing.</title>
        <authorList>
            <person name="Park S."/>
        </authorList>
    </citation>
    <scope>NUCLEOTIDE SEQUENCE [LARGE SCALE GENOMIC DNA]</scope>
    <source>
        <strain evidence="2 3">S5</strain>
    </source>
</reference>
<dbReference type="EMBL" id="JAMZEL010000006">
    <property type="protein sequence ID" value="MCP1383994.1"/>
    <property type="molecule type" value="Genomic_DNA"/>
</dbReference>
<keyword evidence="3" id="KW-1185">Reference proteome</keyword>